<evidence type="ECO:0000256" key="1">
    <source>
        <dbReference type="SAM" id="MobiDB-lite"/>
    </source>
</evidence>
<protein>
    <submittedName>
        <fullName evidence="2">Scopoletin glucosyltransferase-like</fullName>
    </submittedName>
</protein>
<accession>A0A3L6SZE2</accession>
<proteinExistence type="predicted"/>
<dbReference type="Gene3D" id="3.40.50.2000">
    <property type="entry name" value="Glycogen Phosphorylase B"/>
    <property type="match status" value="1"/>
</dbReference>
<dbReference type="AlphaFoldDB" id="A0A3L6SZE2"/>
<dbReference type="OrthoDB" id="5835829at2759"/>
<feature type="region of interest" description="Disordered" evidence="1">
    <location>
        <begin position="140"/>
        <end position="173"/>
    </location>
</feature>
<feature type="compositionally biased region" description="Low complexity" evidence="1">
    <location>
        <begin position="143"/>
        <end position="164"/>
    </location>
</feature>
<organism evidence="2 3">
    <name type="scientific">Panicum miliaceum</name>
    <name type="common">Proso millet</name>
    <name type="synonym">Broomcorn millet</name>
    <dbReference type="NCBI Taxonomy" id="4540"/>
    <lineage>
        <taxon>Eukaryota</taxon>
        <taxon>Viridiplantae</taxon>
        <taxon>Streptophyta</taxon>
        <taxon>Embryophyta</taxon>
        <taxon>Tracheophyta</taxon>
        <taxon>Spermatophyta</taxon>
        <taxon>Magnoliopsida</taxon>
        <taxon>Liliopsida</taxon>
        <taxon>Poales</taxon>
        <taxon>Poaceae</taxon>
        <taxon>PACMAD clade</taxon>
        <taxon>Panicoideae</taxon>
        <taxon>Panicodae</taxon>
        <taxon>Paniceae</taxon>
        <taxon>Panicinae</taxon>
        <taxon>Panicum</taxon>
        <taxon>Panicum sect. Panicum</taxon>
    </lineage>
</organism>
<dbReference type="Proteomes" id="UP000275267">
    <property type="component" value="Unassembled WGS sequence"/>
</dbReference>
<keyword evidence="3" id="KW-1185">Reference proteome</keyword>
<dbReference type="EMBL" id="PQIB02000003">
    <property type="protein sequence ID" value="RLN28738.1"/>
    <property type="molecule type" value="Genomic_DNA"/>
</dbReference>
<dbReference type="STRING" id="4540.A0A3L6SZE2"/>
<dbReference type="SUPFAM" id="SSF53756">
    <property type="entry name" value="UDP-Glycosyltransferase/glycogen phosphorylase"/>
    <property type="match status" value="1"/>
</dbReference>
<reference evidence="3" key="1">
    <citation type="journal article" date="2019" name="Nat. Commun.">
        <title>The genome of broomcorn millet.</title>
        <authorList>
            <person name="Zou C."/>
            <person name="Miki D."/>
            <person name="Li D."/>
            <person name="Tang Q."/>
            <person name="Xiao L."/>
            <person name="Rajput S."/>
            <person name="Deng P."/>
            <person name="Jia W."/>
            <person name="Huang R."/>
            <person name="Zhang M."/>
            <person name="Sun Y."/>
            <person name="Hu J."/>
            <person name="Fu X."/>
            <person name="Schnable P.S."/>
            <person name="Li F."/>
            <person name="Zhang H."/>
            <person name="Feng B."/>
            <person name="Zhu X."/>
            <person name="Liu R."/>
            <person name="Schnable J.C."/>
            <person name="Zhu J.-K."/>
            <person name="Zhang H."/>
        </authorList>
    </citation>
    <scope>NUCLEOTIDE SEQUENCE [LARGE SCALE GENOMIC DNA]</scope>
</reference>
<comment type="caution">
    <text evidence="2">The sequence shown here is derived from an EMBL/GenBank/DDBJ whole genome shotgun (WGS) entry which is preliminary data.</text>
</comment>
<evidence type="ECO:0000313" key="2">
    <source>
        <dbReference type="EMBL" id="RLN28738.1"/>
    </source>
</evidence>
<feature type="region of interest" description="Disordered" evidence="1">
    <location>
        <begin position="11"/>
        <end position="34"/>
    </location>
</feature>
<name>A0A3L6SZE2_PANMI</name>
<dbReference type="GO" id="GO:0016740">
    <property type="term" value="F:transferase activity"/>
    <property type="evidence" value="ECO:0007669"/>
    <property type="project" value="UniProtKB-KW"/>
</dbReference>
<evidence type="ECO:0000313" key="3">
    <source>
        <dbReference type="Proteomes" id="UP000275267"/>
    </source>
</evidence>
<sequence>MLEIAKRRALPVTFHDRQRQSRHGTSAPHATTGSEDACTRAKLYGAVTGSTSGENKGIHPILAPKKLGFQRRRLLPSKHSWAMASNDEQQPLHILFFPFVAPGHLIPVADMAAIFSSHGVKCTILTTPMNAAVICSPVDRAKTTPSAAPSPRRSTSPLSPSPTSDCRRASRAS</sequence>
<gene>
    <name evidence="2" type="ORF">C2845_PM05G12860</name>
</gene>